<comment type="caution">
    <text evidence="2">The sequence shown here is derived from an EMBL/GenBank/DDBJ whole genome shotgun (WGS) entry which is preliminary data.</text>
</comment>
<sequence length="207" mass="21544">MRQRGNVLRPGAVGVGGAVLVVLLSSCGASGGAGSADRLGTSAPSVAVVTPVTPSGGSGTDGIAPTDGPEGAIGRAALRTYQDWWAAQTDAFGRSDSDASQLQALSTGKALSEAVANLHQLHEAKLVMIGSPRNSPVVKAIDLKADPQTAVVEDCLDVADWHQADATTRATKDPQKRLTRYIATVSLRKSGARWLIVEFKREVDRTC</sequence>
<name>A0A919KM40_9ACTN</name>
<gene>
    <name evidence="2" type="ORF">GCM10018781_12840</name>
</gene>
<evidence type="ECO:0000256" key="1">
    <source>
        <dbReference type="SAM" id="MobiDB-lite"/>
    </source>
</evidence>
<accession>A0A919KM40</accession>
<reference evidence="2" key="1">
    <citation type="journal article" date="2014" name="Int. J. Syst. Evol. Microbiol.">
        <title>Complete genome sequence of Corynebacterium casei LMG S-19264T (=DSM 44701T), isolated from a smear-ripened cheese.</title>
        <authorList>
            <consortium name="US DOE Joint Genome Institute (JGI-PGF)"/>
            <person name="Walter F."/>
            <person name="Albersmeier A."/>
            <person name="Kalinowski J."/>
            <person name="Ruckert C."/>
        </authorList>
    </citation>
    <scope>NUCLEOTIDE SEQUENCE</scope>
    <source>
        <strain evidence="2">JCM 4646</strain>
    </source>
</reference>
<feature type="region of interest" description="Disordered" evidence="1">
    <location>
        <begin position="52"/>
        <end position="71"/>
    </location>
</feature>
<dbReference type="AlphaFoldDB" id="A0A919KM40"/>
<reference evidence="2" key="2">
    <citation type="submission" date="2020-09" db="EMBL/GenBank/DDBJ databases">
        <authorList>
            <person name="Sun Q."/>
            <person name="Ohkuma M."/>
        </authorList>
    </citation>
    <scope>NUCLEOTIDE SEQUENCE</scope>
    <source>
        <strain evidence="2">JCM 4646</strain>
    </source>
</reference>
<evidence type="ECO:0008006" key="4">
    <source>
        <dbReference type="Google" id="ProtNLM"/>
    </source>
</evidence>
<dbReference type="PROSITE" id="PS51257">
    <property type="entry name" value="PROKAR_LIPOPROTEIN"/>
    <property type="match status" value="1"/>
</dbReference>
<evidence type="ECO:0000313" key="3">
    <source>
        <dbReference type="Proteomes" id="UP000617734"/>
    </source>
</evidence>
<protein>
    <recommendedName>
        <fullName evidence="4">Secreted protein/lipoprotein</fullName>
    </recommendedName>
</protein>
<proteinExistence type="predicted"/>
<dbReference type="Proteomes" id="UP000617734">
    <property type="component" value="Unassembled WGS sequence"/>
</dbReference>
<dbReference type="EMBL" id="BNBO01000004">
    <property type="protein sequence ID" value="GHH63424.1"/>
    <property type="molecule type" value="Genomic_DNA"/>
</dbReference>
<organism evidence="2 3">
    <name type="scientific">Kitasatospora indigofera</name>
    <dbReference type="NCBI Taxonomy" id="67307"/>
    <lineage>
        <taxon>Bacteria</taxon>
        <taxon>Bacillati</taxon>
        <taxon>Actinomycetota</taxon>
        <taxon>Actinomycetes</taxon>
        <taxon>Kitasatosporales</taxon>
        <taxon>Streptomycetaceae</taxon>
        <taxon>Kitasatospora</taxon>
    </lineage>
</organism>
<keyword evidence="3" id="KW-1185">Reference proteome</keyword>
<evidence type="ECO:0000313" key="2">
    <source>
        <dbReference type="EMBL" id="GHH63424.1"/>
    </source>
</evidence>